<reference evidence="1" key="1">
    <citation type="journal article" date="2021" name="New Phytol.">
        <title>Evolutionary innovations through gain and loss of genes in the ectomycorrhizal Boletales.</title>
        <authorList>
            <person name="Wu G."/>
            <person name="Miyauchi S."/>
            <person name="Morin E."/>
            <person name="Kuo A."/>
            <person name="Drula E."/>
            <person name="Varga T."/>
            <person name="Kohler A."/>
            <person name="Feng B."/>
            <person name="Cao Y."/>
            <person name="Lipzen A."/>
            <person name="Daum C."/>
            <person name="Hundley H."/>
            <person name="Pangilinan J."/>
            <person name="Johnson J."/>
            <person name="Barry K."/>
            <person name="LaButti K."/>
            <person name="Ng V."/>
            <person name="Ahrendt S."/>
            <person name="Min B."/>
            <person name="Choi I.G."/>
            <person name="Park H."/>
            <person name="Plett J.M."/>
            <person name="Magnuson J."/>
            <person name="Spatafora J.W."/>
            <person name="Nagy L.G."/>
            <person name="Henrissat B."/>
            <person name="Grigoriev I.V."/>
            <person name="Yang Z.L."/>
            <person name="Xu J."/>
            <person name="Martin F.M."/>
        </authorList>
    </citation>
    <scope>NUCLEOTIDE SEQUENCE</scope>
    <source>
        <strain evidence="1">ATCC 28755</strain>
    </source>
</reference>
<gene>
    <name evidence="1" type="ORF">BJ138DRAFT_1134270</name>
</gene>
<dbReference type="EMBL" id="MU267636">
    <property type="protein sequence ID" value="KAH7913160.1"/>
    <property type="molecule type" value="Genomic_DNA"/>
</dbReference>
<organism evidence="1 2">
    <name type="scientific">Hygrophoropsis aurantiaca</name>
    <dbReference type="NCBI Taxonomy" id="72124"/>
    <lineage>
        <taxon>Eukaryota</taxon>
        <taxon>Fungi</taxon>
        <taxon>Dikarya</taxon>
        <taxon>Basidiomycota</taxon>
        <taxon>Agaricomycotina</taxon>
        <taxon>Agaricomycetes</taxon>
        <taxon>Agaricomycetidae</taxon>
        <taxon>Boletales</taxon>
        <taxon>Coniophorineae</taxon>
        <taxon>Hygrophoropsidaceae</taxon>
        <taxon>Hygrophoropsis</taxon>
    </lineage>
</organism>
<accession>A0ACB8AIZ9</accession>
<evidence type="ECO:0000313" key="1">
    <source>
        <dbReference type="EMBL" id="KAH7913160.1"/>
    </source>
</evidence>
<sequence>MFSRLTSASLYVLAACSVLAVATPWETTTPATKTVTVTATAPAATGTEPASQCNTGPVQCCDSVESASTPAVTTLLGLLGVVLTDLDILVGLTCSPISVVGLGSGATCNAEPVCCENNNFSGLISLGCSPVNLNL</sequence>
<protein>
    <submittedName>
        <fullName evidence="1">Hydrophobin</fullName>
    </submittedName>
</protein>
<keyword evidence="2" id="KW-1185">Reference proteome</keyword>
<dbReference type="Proteomes" id="UP000790377">
    <property type="component" value="Unassembled WGS sequence"/>
</dbReference>
<comment type="caution">
    <text evidence="1">The sequence shown here is derived from an EMBL/GenBank/DDBJ whole genome shotgun (WGS) entry which is preliminary data.</text>
</comment>
<name>A0ACB8AIZ9_9AGAM</name>
<evidence type="ECO:0000313" key="2">
    <source>
        <dbReference type="Proteomes" id="UP000790377"/>
    </source>
</evidence>
<proteinExistence type="predicted"/>